<organism evidence="1 2">
    <name type="scientific">Larimichthys crocea</name>
    <name type="common">Large yellow croaker</name>
    <name type="synonym">Pseudosciaena crocea</name>
    <dbReference type="NCBI Taxonomy" id="215358"/>
    <lineage>
        <taxon>Eukaryota</taxon>
        <taxon>Metazoa</taxon>
        <taxon>Chordata</taxon>
        <taxon>Craniata</taxon>
        <taxon>Vertebrata</taxon>
        <taxon>Euteleostomi</taxon>
        <taxon>Actinopterygii</taxon>
        <taxon>Neopterygii</taxon>
        <taxon>Teleostei</taxon>
        <taxon>Neoteleostei</taxon>
        <taxon>Acanthomorphata</taxon>
        <taxon>Eupercaria</taxon>
        <taxon>Sciaenidae</taxon>
        <taxon>Larimichthys</taxon>
    </lineage>
</organism>
<name>A0ACD3RTK4_LARCR</name>
<proteinExistence type="predicted"/>
<dbReference type="EMBL" id="CM011675">
    <property type="protein sequence ID" value="TMS22715.1"/>
    <property type="molecule type" value="Genomic_DNA"/>
</dbReference>
<accession>A0ACD3RTK4</accession>
<gene>
    <name evidence="1" type="ORF">E3U43_012980</name>
</gene>
<evidence type="ECO:0000313" key="2">
    <source>
        <dbReference type="Proteomes" id="UP000793456"/>
    </source>
</evidence>
<sequence>MASQIMLFLLLLGMISVVTSQVVRPLYPVSGTTSSRSDDGSSPRINLQRPFFYFGQTYNQIYVNHNGHLTFNNPDGTHRPQRFPIHGTKDFIAPFWTDLDNRQTGQVYYNQYTSGSVLQQATQDINAYFPSLNFNANWVFVATWYEVAYYSNSGTVDGQRIRLPFSSASNRIQIYHSSIHSVILRTAFGVTVQTVWPHYVRVTAPGIYNGSLGGLCGNYNGHPHDDFQTPNGILVNSSQVFGDSWRDGSLAAHCVDNVNQNSTTNYNSSEYCGILGSPHGPFAQCWATLDPQQHVDSCVDIIGASSDPASALCEVLRDYALMCQQRGGILGNWRNATGCEPLRHMSVPVNLLMSESTRGDRTPPADLTVQPTAIMSCVVLTVATPAPAVLMPPVSRFALRDASVMKASSGAGQAESDPCEQLDCTEYEWCGEKDGVYGCFCDEHHHRPNNESYDSSITCVSSSATISVSRCQLFEAGFHLSALHLRDDSCNGTLQDGRLFFHFNNDDRLCGTILRSNGTHFIYENTIQGDVDPHEGLISREKSIHLHFSCEYPLAQALSMDVGINPVESIVNKRLPSGQGRYHLRMMPYEDAGFHFPLTRNRNVEMEIDQRLYIEVQTEGVDERQISTILDSCWATPFNDASYPCPLGSHHYRVK</sequence>
<evidence type="ECO:0000313" key="1">
    <source>
        <dbReference type="EMBL" id="TMS22715.1"/>
    </source>
</evidence>
<reference evidence="1" key="1">
    <citation type="submission" date="2018-11" db="EMBL/GenBank/DDBJ databases">
        <title>The sequence and de novo assembly of Larimichthys crocea genome using PacBio and Hi-C technologies.</title>
        <authorList>
            <person name="Xu P."/>
            <person name="Chen B."/>
            <person name="Zhou Z."/>
            <person name="Ke Q."/>
            <person name="Wu Y."/>
            <person name="Bai H."/>
            <person name="Pu F."/>
        </authorList>
    </citation>
    <scope>NUCLEOTIDE SEQUENCE</scope>
    <source>
        <tissue evidence="1">Muscle</tissue>
    </source>
</reference>
<keyword evidence="2" id="KW-1185">Reference proteome</keyword>
<comment type="caution">
    <text evidence="1">The sequence shown here is derived from an EMBL/GenBank/DDBJ whole genome shotgun (WGS) entry which is preliminary data.</text>
</comment>
<dbReference type="Proteomes" id="UP000793456">
    <property type="component" value="Chromosome II"/>
</dbReference>
<protein>
    <submittedName>
        <fullName evidence="1">Uncharacterized protein</fullName>
    </submittedName>
</protein>